<evidence type="ECO:0000313" key="1">
    <source>
        <dbReference type="EMBL" id="KAH3695776.1"/>
    </source>
</evidence>
<name>A0A9D3YAS5_DREPO</name>
<sequence>MVVLQSPNPRPQSCLLQSYTDVNGCSPVPQPKAPVMFVTKLYLCEWLLSQVKLAALLTLDELHRKLGEDYMPLLPDTVPFLAELMEG</sequence>
<gene>
    <name evidence="1" type="ORF">DPMN_083235</name>
</gene>
<accession>A0A9D3YAS5</accession>
<keyword evidence="2" id="KW-1185">Reference proteome</keyword>
<dbReference type="EMBL" id="JAIWYP010000016">
    <property type="protein sequence ID" value="KAH3695776.1"/>
    <property type="molecule type" value="Genomic_DNA"/>
</dbReference>
<organism evidence="1 2">
    <name type="scientific">Dreissena polymorpha</name>
    <name type="common">Zebra mussel</name>
    <name type="synonym">Mytilus polymorpha</name>
    <dbReference type="NCBI Taxonomy" id="45954"/>
    <lineage>
        <taxon>Eukaryota</taxon>
        <taxon>Metazoa</taxon>
        <taxon>Spiralia</taxon>
        <taxon>Lophotrochozoa</taxon>
        <taxon>Mollusca</taxon>
        <taxon>Bivalvia</taxon>
        <taxon>Autobranchia</taxon>
        <taxon>Heteroconchia</taxon>
        <taxon>Euheterodonta</taxon>
        <taxon>Imparidentia</taxon>
        <taxon>Neoheterodontei</taxon>
        <taxon>Myida</taxon>
        <taxon>Dreissenoidea</taxon>
        <taxon>Dreissenidae</taxon>
        <taxon>Dreissena</taxon>
    </lineage>
</organism>
<protein>
    <submittedName>
        <fullName evidence="1">Uncharacterized protein</fullName>
    </submittedName>
</protein>
<evidence type="ECO:0000313" key="2">
    <source>
        <dbReference type="Proteomes" id="UP000828390"/>
    </source>
</evidence>
<dbReference type="AlphaFoldDB" id="A0A9D3YAS5"/>
<reference evidence="1" key="2">
    <citation type="submission" date="2020-11" db="EMBL/GenBank/DDBJ databases">
        <authorList>
            <person name="McCartney M.A."/>
            <person name="Auch B."/>
            <person name="Kono T."/>
            <person name="Mallez S."/>
            <person name="Becker A."/>
            <person name="Gohl D.M."/>
            <person name="Silverstein K.A.T."/>
            <person name="Koren S."/>
            <person name="Bechman K.B."/>
            <person name="Herman A."/>
            <person name="Abrahante J.E."/>
            <person name="Garbe J."/>
        </authorList>
    </citation>
    <scope>NUCLEOTIDE SEQUENCE</scope>
    <source>
        <strain evidence="1">Duluth1</strain>
        <tissue evidence="1">Whole animal</tissue>
    </source>
</reference>
<comment type="caution">
    <text evidence="1">The sequence shown here is derived from an EMBL/GenBank/DDBJ whole genome shotgun (WGS) entry which is preliminary data.</text>
</comment>
<reference evidence="1" key="1">
    <citation type="journal article" date="2019" name="bioRxiv">
        <title>The Genome of the Zebra Mussel, Dreissena polymorpha: A Resource for Invasive Species Research.</title>
        <authorList>
            <person name="McCartney M.A."/>
            <person name="Auch B."/>
            <person name="Kono T."/>
            <person name="Mallez S."/>
            <person name="Zhang Y."/>
            <person name="Obille A."/>
            <person name="Becker A."/>
            <person name="Abrahante J.E."/>
            <person name="Garbe J."/>
            <person name="Badalamenti J.P."/>
            <person name="Herman A."/>
            <person name="Mangelson H."/>
            <person name="Liachko I."/>
            <person name="Sullivan S."/>
            <person name="Sone E.D."/>
            <person name="Koren S."/>
            <person name="Silverstein K.A.T."/>
            <person name="Beckman K.B."/>
            <person name="Gohl D.M."/>
        </authorList>
    </citation>
    <scope>NUCLEOTIDE SEQUENCE</scope>
    <source>
        <strain evidence="1">Duluth1</strain>
        <tissue evidence="1">Whole animal</tissue>
    </source>
</reference>
<dbReference type="Proteomes" id="UP000828390">
    <property type="component" value="Unassembled WGS sequence"/>
</dbReference>
<proteinExistence type="predicted"/>